<dbReference type="EMBL" id="GIFC01000203">
    <property type="protein sequence ID" value="MXU82286.1"/>
    <property type="molecule type" value="Transcribed_RNA"/>
</dbReference>
<protein>
    <submittedName>
        <fullName evidence="1">Uncharacterized protein</fullName>
    </submittedName>
</protein>
<evidence type="ECO:0000313" key="1">
    <source>
        <dbReference type="EMBL" id="MXU82286.1"/>
    </source>
</evidence>
<dbReference type="AlphaFoldDB" id="A0A6B0U1Q4"/>
<proteinExistence type="predicted"/>
<reference evidence="1" key="1">
    <citation type="submission" date="2019-12" db="EMBL/GenBank/DDBJ databases">
        <title>An insight into the sialome of adult female Ixodes ricinus ticks feeding for 6 days.</title>
        <authorList>
            <person name="Perner J."/>
            <person name="Ribeiro J.M.C."/>
        </authorList>
    </citation>
    <scope>NUCLEOTIDE SEQUENCE</scope>
    <source>
        <strain evidence="1">Semi-engorged</strain>
        <tissue evidence="1">Salivary glands</tissue>
    </source>
</reference>
<sequence>MMISTASRFRPWRILVDCSDDSDNDTRCPFAAFAHSPYRCRGHRRYRNDLLKFSYIRQRLQQEARGK</sequence>
<name>A0A6B0U1Q4_IXORI</name>
<organism evidence="1">
    <name type="scientific">Ixodes ricinus</name>
    <name type="common">Common tick</name>
    <name type="synonym">Acarus ricinus</name>
    <dbReference type="NCBI Taxonomy" id="34613"/>
    <lineage>
        <taxon>Eukaryota</taxon>
        <taxon>Metazoa</taxon>
        <taxon>Ecdysozoa</taxon>
        <taxon>Arthropoda</taxon>
        <taxon>Chelicerata</taxon>
        <taxon>Arachnida</taxon>
        <taxon>Acari</taxon>
        <taxon>Parasitiformes</taxon>
        <taxon>Ixodida</taxon>
        <taxon>Ixodoidea</taxon>
        <taxon>Ixodidae</taxon>
        <taxon>Ixodinae</taxon>
        <taxon>Ixodes</taxon>
    </lineage>
</organism>
<accession>A0A6B0U1Q4</accession>